<evidence type="ECO:0000313" key="6">
    <source>
        <dbReference type="Proteomes" id="UP000184543"/>
    </source>
</evidence>
<keyword evidence="2" id="KW-0472">Membrane</keyword>
<sequence length="352" mass="38335">MRKKTFTLLFVLSFLCAHAQGQYYELRDFVTDSARVFSKGQVLAMNQKLVDFESKTTNQLVVVTIEQLGFETIETYANGLFNQNGIGDKEKDNGLLILFSELDREVRIEVGYGLEPYITDAVASRIIRNTMIPLFKEERYYEGIDAAIDQVIKFLNDPEALAEFKSDITASKRSGDIVGYIFTGLFTLVFAGAGGFFFYRSYRVLIEVFRGMFVGKLGVLPGLFMLVSNALPSIFGLVFVVAPFGIIQSVFASESNLVNAVIGVADTPYAWLWGLVSFFGIAACIAFVKIQLRGKEDFSISWIKNDKTYIRKTFSSTGTHSFGSGSGSSGGGSSSFSGGGGSSGGGGASGSW</sequence>
<name>A0A1M6ADX3_9FLAO</name>
<gene>
    <name evidence="5" type="ORF">SAMN04488513_10124</name>
</gene>
<organism evidence="5 6">
    <name type="scientific">Pseudozobellia thermophila</name>
    <dbReference type="NCBI Taxonomy" id="192903"/>
    <lineage>
        <taxon>Bacteria</taxon>
        <taxon>Pseudomonadati</taxon>
        <taxon>Bacteroidota</taxon>
        <taxon>Flavobacteriia</taxon>
        <taxon>Flavobacteriales</taxon>
        <taxon>Flavobacteriaceae</taxon>
        <taxon>Pseudozobellia</taxon>
    </lineage>
</organism>
<feature type="signal peptide" evidence="3">
    <location>
        <begin position="1"/>
        <end position="19"/>
    </location>
</feature>
<dbReference type="OrthoDB" id="9810918at2"/>
<proteinExistence type="predicted"/>
<dbReference type="PANTHER" id="PTHR30373">
    <property type="entry name" value="UPF0603 PROTEIN YGCG"/>
    <property type="match status" value="1"/>
</dbReference>
<dbReference type="Proteomes" id="UP000184543">
    <property type="component" value="Unassembled WGS sequence"/>
</dbReference>
<dbReference type="Pfam" id="PF04536">
    <property type="entry name" value="TPM_phosphatase"/>
    <property type="match status" value="1"/>
</dbReference>
<dbReference type="AlphaFoldDB" id="A0A1M6ADX3"/>
<dbReference type="Gene3D" id="3.10.310.50">
    <property type="match status" value="1"/>
</dbReference>
<feature type="transmembrane region" description="Helical" evidence="2">
    <location>
        <begin position="177"/>
        <end position="199"/>
    </location>
</feature>
<accession>A0A1M6ADX3</accession>
<feature type="compositionally biased region" description="Gly residues" evidence="1">
    <location>
        <begin position="324"/>
        <end position="352"/>
    </location>
</feature>
<dbReference type="EMBL" id="FQYU01000001">
    <property type="protein sequence ID" value="SHI34665.1"/>
    <property type="molecule type" value="Genomic_DNA"/>
</dbReference>
<feature type="region of interest" description="Disordered" evidence="1">
    <location>
        <begin position="320"/>
        <end position="352"/>
    </location>
</feature>
<evidence type="ECO:0000259" key="4">
    <source>
        <dbReference type="Pfam" id="PF04536"/>
    </source>
</evidence>
<protein>
    <recommendedName>
        <fullName evidence="4">TPM domain-containing protein</fullName>
    </recommendedName>
</protein>
<keyword evidence="3" id="KW-0732">Signal</keyword>
<dbReference type="InterPro" id="IPR007621">
    <property type="entry name" value="TPM_dom"/>
</dbReference>
<reference evidence="6" key="1">
    <citation type="submission" date="2016-11" db="EMBL/GenBank/DDBJ databases">
        <authorList>
            <person name="Varghese N."/>
            <person name="Submissions S."/>
        </authorList>
    </citation>
    <scope>NUCLEOTIDE SEQUENCE [LARGE SCALE GENOMIC DNA]</scope>
    <source>
        <strain evidence="6">DSM 19858</strain>
    </source>
</reference>
<dbReference type="PANTHER" id="PTHR30373:SF2">
    <property type="entry name" value="UPF0603 PROTEIN YGCG"/>
    <property type="match status" value="1"/>
</dbReference>
<feature type="transmembrane region" description="Helical" evidence="2">
    <location>
        <begin position="270"/>
        <end position="288"/>
    </location>
</feature>
<keyword evidence="6" id="KW-1185">Reference proteome</keyword>
<feature type="domain" description="TPM" evidence="4">
    <location>
        <begin position="30"/>
        <end position="153"/>
    </location>
</feature>
<dbReference type="STRING" id="192903.SAMN04488513_10124"/>
<evidence type="ECO:0000313" key="5">
    <source>
        <dbReference type="EMBL" id="SHI34665.1"/>
    </source>
</evidence>
<feature type="chain" id="PRO_5012160827" description="TPM domain-containing protein" evidence="3">
    <location>
        <begin position="20"/>
        <end position="352"/>
    </location>
</feature>
<keyword evidence="2" id="KW-0812">Transmembrane</keyword>
<evidence type="ECO:0000256" key="3">
    <source>
        <dbReference type="SAM" id="SignalP"/>
    </source>
</evidence>
<evidence type="ECO:0000256" key="1">
    <source>
        <dbReference type="SAM" id="MobiDB-lite"/>
    </source>
</evidence>
<dbReference type="RefSeq" id="WP_072986518.1">
    <property type="nucleotide sequence ID" value="NZ_FQYU01000001.1"/>
</dbReference>
<feature type="transmembrane region" description="Helical" evidence="2">
    <location>
        <begin position="220"/>
        <end position="250"/>
    </location>
</feature>
<evidence type="ECO:0000256" key="2">
    <source>
        <dbReference type="SAM" id="Phobius"/>
    </source>
</evidence>
<keyword evidence="2" id="KW-1133">Transmembrane helix</keyword>